<evidence type="ECO:0000313" key="5">
    <source>
        <dbReference type="EMBL" id="KAL0911488.1"/>
    </source>
</evidence>
<dbReference type="Proteomes" id="UP001552299">
    <property type="component" value="Unassembled WGS sequence"/>
</dbReference>
<name>A0ABD0UMM9_DENTH</name>
<organism evidence="5 6">
    <name type="scientific">Dendrobium thyrsiflorum</name>
    <name type="common">Pinecone-like raceme dendrobium</name>
    <name type="synonym">Orchid</name>
    <dbReference type="NCBI Taxonomy" id="117978"/>
    <lineage>
        <taxon>Eukaryota</taxon>
        <taxon>Viridiplantae</taxon>
        <taxon>Streptophyta</taxon>
        <taxon>Embryophyta</taxon>
        <taxon>Tracheophyta</taxon>
        <taxon>Spermatophyta</taxon>
        <taxon>Magnoliopsida</taxon>
        <taxon>Liliopsida</taxon>
        <taxon>Asparagales</taxon>
        <taxon>Orchidaceae</taxon>
        <taxon>Epidendroideae</taxon>
        <taxon>Malaxideae</taxon>
        <taxon>Dendrobiinae</taxon>
        <taxon>Dendrobium</taxon>
    </lineage>
</organism>
<evidence type="ECO:0000256" key="3">
    <source>
        <dbReference type="ARBA" id="ARBA00022741"/>
    </source>
</evidence>
<dbReference type="Pfam" id="PF03618">
    <property type="entry name" value="Kinase-PPPase"/>
    <property type="match status" value="1"/>
</dbReference>
<comment type="caution">
    <text evidence="5">The sequence shown here is derived from an EMBL/GenBank/DDBJ whole genome shotgun (WGS) entry which is preliminary data.</text>
</comment>
<dbReference type="InterPro" id="IPR005177">
    <property type="entry name" value="Kinase-pyrophosphorylase"/>
</dbReference>
<accession>A0ABD0UMM9</accession>
<sequence length="246" mass="27685">MASKDLDLSGFLGLETDVDRRLMEIIKEAAKEGALVLYTLAGKIITSGVQTYLYVRITLYRVTRYRAVPSTDYCTESLDPSKAESAKQACKLWLNRAHIVLVGVSRTGKTPLSIYLAQKVTRWQIELSERQRPRPWDSKGDMMSNYSDMEHVREELEFAKRIFAQNPVWPVRVCLYSNCLCLVLVSEITGKAIEETAAVIVRIYNCKSRHLCLDKVVCTAHSASKLRSSSGAALRLLYAIGVSPIY</sequence>
<keyword evidence="3" id="KW-0547">Nucleotide-binding</keyword>
<evidence type="ECO:0000256" key="4">
    <source>
        <dbReference type="ARBA" id="ARBA00022777"/>
    </source>
</evidence>
<evidence type="ECO:0000313" key="6">
    <source>
        <dbReference type="Proteomes" id="UP001552299"/>
    </source>
</evidence>
<keyword evidence="6" id="KW-1185">Reference proteome</keyword>
<protein>
    <submittedName>
        <fullName evidence="5">Uncharacterized protein</fullName>
    </submittedName>
</protein>
<reference evidence="5 6" key="1">
    <citation type="journal article" date="2024" name="Plant Biotechnol. J.">
        <title>Dendrobium thyrsiflorum genome and its molecular insights into genes involved in important horticultural traits.</title>
        <authorList>
            <person name="Chen B."/>
            <person name="Wang J.Y."/>
            <person name="Zheng P.J."/>
            <person name="Li K.L."/>
            <person name="Liang Y.M."/>
            <person name="Chen X.F."/>
            <person name="Zhang C."/>
            <person name="Zhao X."/>
            <person name="He X."/>
            <person name="Zhang G.Q."/>
            <person name="Liu Z.J."/>
            <person name="Xu Q."/>
        </authorList>
    </citation>
    <scope>NUCLEOTIDE SEQUENCE [LARGE SCALE GENOMIC DNA]</scope>
    <source>
        <strain evidence="5">GZMU011</strain>
    </source>
</reference>
<gene>
    <name evidence="5" type="ORF">M5K25_019633</name>
</gene>
<dbReference type="GO" id="GO:0004674">
    <property type="term" value="F:protein serine/threonine kinase activity"/>
    <property type="evidence" value="ECO:0007669"/>
    <property type="project" value="UniProtKB-KW"/>
</dbReference>
<evidence type="ECO:0000256" key="2">
    <source>
        <dbReference type="ARBA" id="ARBA00022679"/>
    </source>
</evidence>
<dbReference type="AlphaFoldDB" id="A0ABD0UMM9"/>
<dbReference type="GO" id="GO:0000166">
    <property type="term" value="F:nucleotide binding"/>
    <property type="evidence" value="ECO:0007669"/>
    <property type="project" value="UniProtKB-KW"/>
</dbReference>
<evidence type="ECO:0000256" key="1">
    <source>
        <dbReference type="ARBA" id="ARBA00022527"/>
    </source>
</evidence>
<dbReference type="PANTHER" id="PTHR31756:SF3">
    <property type="entry name" value="PYRUVATE, PHOSPHATE DIKINASE REGULATORY PROTEIN 1, CHLOROPLASTIC"/>
    <property type="match status" value="1"/>
</dbReference>
<keyword evidence="1" id="KW-0723">Serine/threonine-protein kinase</keyword>
<keyword evidence="4" id="KW-0418">Kinase</keyword>
<dbReference type="PANTHER" id="PTHR31756">
    <property type="entry name" value="PYRUVATE, PHOSPHATE DIKINASE REGULATORY PROTEIN 1, CHLOROPLASTIC"/>
    <property type="match status" value="1"/>
</dbReference>
<proteinExistence type="predicted"/>
<dbReference type="EMBL" id="JANQDX010000015">
    <property type="protein sequence ID" value="KAL0911488.1"/>
    <property type="molecule type" value="Genomic_DNA"/>
</dbReference>
<keyword evidence="2" id="KW-0808">Transferase</keyword>